<evidence type="ECO:0000259" key="7">
    <source>
        <dbReference type="PROSITE" id="PS50110"/>
    </source>
</evidence>
<evidence type="ECO:0000256" key="1">
    <source>
        <dbReference type="ARBA" id="ARBA00022553"/>
    </source>
</evidence>
<reference evidence="9" key="1">
    <citation type="submission" date="2016-10" db="EMBL/GenBank/DDBJ databases">
        <authorList>
            <person name="Varghese N."/>
            <person name="Submissions S."/>
        </authorList>
    </citation>
    <scope>NUCLEOTIDE SEQUENCE [LARGE SCALE GENOMIC DNA]</scope>
    <source>
        <strain evidence="9">DSM 25811 / CCM 8410 / LMG 26954 / E90</strain>
    </source>
</reference>
<dbReference type="GO" id="GO:0000160">
    <property type="term" value="P:phosphorelay signal transduction system"/>
    <property type="evidence" value="ECO:0007669"/>
    <property type="project" value="InterPro"/>
</dbReference>
<evidence type="ECO:0000256" key="3">
    <source>
        <dbReference type="ARBA" id="ARBA00023125"/>
    </source>
</evidence>
<dbReference type="Proteomes" id="UP000198757">
    <property type="component" value="Unassembled WGS sequence"/>
</dbReference>
<evidence type="ECO:0000313" key="9">
    <source>
        <dbReference type="Proteomes" id="UP000198757"/>
    </source>
</evidence>
<keyword evidence="2" id="KW-0805">Transcription regulation</keyword>
<dbReference type="Pfam" id="PF00196">
    <property type="entry name" value="GerE"/>
    <property type="match status" value="1"/>
</dbReference>
<dbReference type="SMART" id="SM00421">
    <property type="entry name" value="HTH_LUXR"/>
    <property type="match status" value="1"/>
</dbReference>
<dbReference type="PROSITE" id="PS00622">
    <property type="entry name" value="HTH_LUXR_1"/>
    <property type="match status" value="1"/>
</dbReference>
<feature type="domain" description="HTH luxR-type" evidence="6">
    <location>
        <begin position="140"/>
        <end position="205"/>
    </location>
</feature>
<dbReference type="OrthoDB" id="9797341at2"/>
<dbReference type="InterPro" id="IPR039420">
    <property type="entry name" value="WalR-like"/>
</dbReference>
<keyword evidence="1 5" id="KW-0597">Phosphoprotein</keyword>
<dbReference type="STRING" id="1285928.SAMN04487894_10329"/>
<dbReference type="CDD" id="cd17535">
    <property type="entry name" value="REC_NarL-like"/>
    <property type="match status" value="1"/>
</dbReference>
<keyword evidence="9" id="KW-1185">Reference proteome</keyword>
<feature type="modified residue" description="4-aspartylphosphate" evidence="5">
    <location>
        <position position="56"/>
    </location>
</feature>
<dbReference type="CDD" id="cd06170">
    <property type="entry name" value="LuxR_C_like"/>
    <property type="match status" value="1"/>
</dbReference>
<dbReference type="EMBL" id="FMZO01000003">
    <property type="protein sequence ID" value="SDC58716.1"/>
    <property type="molecule type" value="Genomic_DNA"/>
</dbReference>
<dbReference type="PROSITE" id="PS50043">
    <property type="entry name" value="HTH_LUXR_2"/>
    <property type="match status" value="1"/>
</dbReference>
<dbReference type="GO" id="GO:0006355">
    <property type="term" value="P:regulation of DNA-templated transcription"/>
    <property type="evidence" value="ECO:0007669"/>
    <property type="project" value="InterPro"/>
</dbReference>
<evidence type="ECO:0000256" key="2">
    <source>
        <dbReference type="ARBA" id="ARBA00023015"/>
    </source>
</evidence>
<dbReference type="InterPro" id="IPR000792">
    <property type="entry name" value="Tscrpt_reg_LuxR_C"/>
</dbReference>
<accession>A0A1G6MUR5</accession>
<feature type="domain" description="Response regulatory" evidence="7">
    <location>
        <begin position="5"/>
        <end position="121"/>
    </location>
</feature>
<gene>
    <name evidence="8" type="ORF">SAMN04487894_10329</name>
</gene>
<sequence length="207" mass="22942">MDKLKVIVVDDHPMVIEGMRAMLQQILYVELCAAASDAFMALEMVRKEQPDLVITDINLPEISGIELTARLKKESPAIKVIGMSTFNDRSYISQMIQSGADGFLVKSASKEEIERAISSVMDGQMYLSVDINMDTQEKKALKDQPVLTRREKEILSLIADGLTNPQIAGKLFISLNTVDTHRKNLLAKFETNNSASLIRLASKSGII</sequence>
<evidence type="ECO:0000313" key="8">
    <source>
        <dbReference type="EMBL" id="SDC58716.1"/>
    </source>
</evidence>
<dbReference type="Gene3D" id="3.40.50.2300">
    <property type="match status" value="1"/>
</dbReference>
<evidence type="ECO:0000256" key="5">
    <source>
        <dbReference type="PROSITE-ProRule" id="PRU00169"/>
    </source>
</evidence>
<dbReference type="PROSITE" id="PS50110">
    <property type="entry name" value="RESPONSE_REGULATORY"/>
    <property type="match status" value="1"/>
</dbReference>
<dbReference type="SUPFAM" id="SSF52172">
    <property type="entry name" value="CheY-like"/>
    <property type="match status" value="1"/>
</dbReference>
<organism evidence="8 9">
    <name type="scientific">Niabella drilacis (strain DSM 25811 / CCM 8410 / CCUG 62505 / LMG 26954 / E90)</name>
    <dbReference type="NCBI Taxonomy" id="1285928"/>
    <lineage>
        <taxon>Bacteria</taxon>
        <taxon>Pseudomonadati</taxon>
        <taxon>Bacteroidota</taxon>
        <taxon>Chitinophagia</taxon>
        <taxon>Chitinophagales</taxon>
        <taxon>Chitinophagaceae</taxon>
        <taxon>Niabella</taxon>
    </lineage>
</organism>
<dbReference type="InterPro" id="IPR011006">
    <property type="entry name" value="CheY-like_superfamily"/>
</dbReference>
<dbReference type="Pfam" id="PF00072">
    <property type="entry name" value="Response_reg"/>
    <property type="match status" value="1"/>
</dbReference>
<dbReference type="InterPro" id="IPR058245">
    <property type="entry name" value="NreC/VraR/RcsB-like_REC"/>
</dbReference>
<dbReference type="GO" id="GO:0003677">
    <property type="term" value="F:DNA binding"/>
    <property type="evidence" value="ECO:0007669"/>
    <property type="project" value="UniProtKB-KW"/>
</dbReference>
<keyword evidence="4" id="KW-0804">Transcription</keyword>
<evidence type="ECO:0000259" key="6">
    <source>
        <dbReference type="PROSITE" id="PS50043"/>
    </source>
</evidence>
<dbReference type="SMART" id="SM00448">
    <property type="entry name" value="REC"/>
    <property type="match status" value="1"/>
</dbReference>
<dbReference type="RefSeq" id="WP_090389226.1">
    <property type="nucleotide sequence ID" value="NZ_FMZO01000003.1"/>
</dbReference>
<keyword evidence="3" id="KW-0238">DNA-binding</keyword>
<name>A0A1G6MUR5_NIADE</name>
<protein>
    <submittedName>
        <fullName evidence="8">Two component transcriptional regulator, LuxR family</fullName>
    </submittedName>
</protein>
<proteinExistence type="predicted"/>
<dbReference type="PANTHER" id="PTHR43214:SF41">
    <property type="entry name" value="NITRATE_NITRITE RESPONSE REGULATOR PROTEIN NARP"/>
    <property type="match status" value="1"/>
</dbReference>
<dbReference type="PANTHER" id="PTHR43214">
    <property type="entry name" value="TWO-COMPONENT RESPONSE REGULATOR"/>
    <property type="match status" value="1"/>
</dbReference>
<evidence type="ECO:0000256" key="4">
    <source>
        <dbReference type="ARBA" id="ARBA00023163"/>
    </source>
</evidence>
<dbReference type="AlphaFoldDB" id="A0A1G6MUR5"/>
<dbReference type="PRINTS" id="PR00038">
    <property type="entry name" value="HTHLUXR"/>
</dbReference>
<dbReference type="InterPro" id="IPR001789">
    <property type="entry name" value="Sig_transdc_resp-reg_receiver"/>
</dbReference>